<reference evidence="2 3" key="1">
    <citation type="submission" date="2016-09" db="EMBL/GenBank/DDBJ databases">
        <authorList>
            <person name="Capua I."/>
            <person name="De Benedictis P."/>
            <person name="Joannis T."/>
            <person name="Lombin L.H."/>
            <person name="Cattoli G."/>
        </authorList>
    </citation>
    <scope>NUCLEOTIDE SEQUENCE [LARGE SCALE GENOMIC DNA]</scope>
    <source>
        <strain evidence="2 3">ISLP-3</strain>
    </source>
</reference>
<dbReference type="Proteomes" id="UP000199039">
    <property type="component" value="Unassembled WGS sequence"/>
</dbReference>
<sequence>MASNDRDPAAPPPAPAPGRAQTWLARWKPLSVWITSCALALEALVLVVLVVVGLIDLLGGSDRVVSVALALVVSAALGAWLLLACAVGLGAGRPWVRGPTVTVQVLAVLVGISFIQGGAAVLGGVLVVVGGATLVGLLSPPVSHYTGRTTFSFHQD</sequence>
<gene>
    <name evidence="2" type="ORF">SAMN05216410_2578</name>
</gene>
<evidence type="ECO:0000313" key="2">
    <source>
        <dbReference type="EMBL" id="SDC93215.1"/>
    </source>
</evidence>
<feature type="transmembrane region" description="Helical" evidence="1">
    <location>
        <begin position="32"/>
        <end position="55"/>
    </location>
</feature>
<dbReference type="RefSeq" id="WP_093183739.1">
    <property type="nucleotide sequence ID" value="NZ_FMYH01000004.1"/>
</dbReference>
<keyword evidence="3" id="KW-1185">Reference proteome</keyword>
<dbReference type="AlphaFoldDB" id="A0A1G6QNF0"/>
<organism evidence="2 3">
    <name type="scientific">Sanguibacter gelidistatuariae</name>
    <dbReference type="NCBI Taxonomy" id="1814289"/>
    <lineage>
        <taxon>Bacteria</taxon>
        <taxon>Bacillati</taxon>
        <taxon>Actinomycetota</taxon>
        <taxon>Actinomycetes</taxon>
        <taxon>Micrococcales</taxon>
        <taxon>Sanguibacteraceae</taxon>
        <taxon>Sanguibacter</taxon>
    </lineage>
</organism>
<name>A0A1G6QNF0_9MICO</name>
<feature type="transmembrane region" description="Helical" evidence="1">
    <location>
        <begin position="109"/>
        <end position="138"/>
    </location>
</feature>
<accession>A0A1G6QNF0</accession>
<evidence type="ECO:0000313" key="3">
    <source>
        <dbReference type="Proteomes" id="UP000199039"/>
    </source>
</evidence>
<evidence type="ECO:0000256" key="1">
    <source>
        <dbReference type="SAM" id="Phobius"/>
    </source>
</evidence>
<proteinExistence type="predicted"/>
<feature type="transmembrane region" description="Helical" evidence="1">
    <location>
        <begin position="67"/>
        <end position="89"/>
    </location>
</feature>
<keyword evidence="1" id="KW-1133">Transmembrane helix</keyword>
<protein>
    <submittedName>
        <fullName evidence="2">Uncharacterized protein</fullName>
    </submittedName>
</protein>
<dbReference type="EMBL" id="FMYH01000004">
    <property type="protein sequence ID" value="SDC93215.1"/>
    <property type="molecule type" value="Genomic_DNA"/>
</dbReference>
<keyword evidence="1" id="KW-0472">Membrane</keyword>
<keyword evidence="1" id="KW-0812">Transmembrane</keyword>